<evidence type="ECO:0000313" key="3">
    <source>
        <dbReference type="Proteomes" id="UP000006556"/>
    </source>
</evidence>
<dbReference type="Proteomes" id="UP000006556">
    <property type="component" value="Chromosome"/>
</dbReference>
<dbReference type="InterPro" id="IPR028098">
    <property type="entry name" value="Glyco_trans_4-like_N"/>
</dbReference>
<evidence type="ECO:0000259" key="1">
    <source>
        <dbReference type="Pfam" id="PF13579"/>
    </source>
</evidence>
<reference evidence="3" key="1">
    <citation type="journal article" date="2008" name="Genome Res.">
        <title>The genome of Pelotomaculum thermopropionicum reveals niche-associated evolution in anaerobic microbiota.</title>
        <authorList>
            <person name="Kosaka T."/>
            <person name="Kato S."/>
            <person name="Shimoyama T."/>
            <person name="Ishii S."/>
            <person name="Abe T."/>
            <person name="Watanabe K."/>
        </authorList>
    </citation>
    <scope>NUCLEOTIDE SEQUENCE [LARGE SCALE GENOMIC DNA]</scope>
    <source>
        <strain evidence="3">DSM 13744 / JCM 10971 / SI</strain>
    </source>
</reference>
<dbReference type="EMBL" id="AP009389">
    <property type="protein sequence ID" value="BAF59290.1"/>
    <property type="molecule type" value="Genomic_DNA"/>
</dbReference>
<dbReference type="GO" id="GO:0016740">
    <property type="term" value="F:transferase activity"/>
    <property type="evidence" value="ECO:0007669"/>
    <property type="project" value="UniProtKB-KW"/>
</dbReference>
<sequence>MEKGPVNHLCPGGGSPCDGSGFRCRRGRRKKRAPGRFALSCAGGRRRHDCLFLFRSYFKNGRGGGGDSNVEKSQNRAQAEGDMTGIKDRTLWIINHHAGGPGRHESFARELESRGWRVRLFASSFIHNLFLELKDYRPGSMHLMEKLRGVDRVWIKTPPYRGNGLSRLLNHLAFAWRVTGVGLKLEPPGAIIGSSAHLFTGLAAYLLARKHRVPFIFEIRDIWPQSLIDIGAVHRLNPLAVGMGALEKFLYRKARLIISVLPGGGEHVAGLGIDRRKVVYIPNGVDLAWYDRCAREKSLTPEQAALFRKIKGSMVAVYAGAHGYANGLETVTGAAAILQRNGVRDVHIVLVGGGPCKARLVQAAREQGLANVTFLDPVEKSQVPAILKNADVCLFHLRNSRAYRFGLSSNKLFDYMAAARPLIAAVDIPPLPGFSRFGVHIPSDDPAALAGAILHMAGMPPEARRKMGLCARRYVERFHDVPVLADGLAEAVENL</sequence>
<dbReference type="PANTHER" id="PTHR12526:SF622">
    <property type="entry name" value="GLYCOSYLTRANSFERASE (GROUP I)"/>
    <property type="match status" value="1"/>
</dbReference>
<accession>A5D389</accession>
<feature type="domain" description="Glycosyltransferase subfamily 4-like N-terminal" evidence="1">
    <location>
        <begin position="99"/>
        <end position="284"/>
    </location>
</feature>
<dbReference type="AlphaFoldDB" id="A5D389"/>
<protein>
    <submittedName>
        <fullName evidence="2">Glycosyltransferase</fullName>
    </submittedName>
</protein>
<dbReference type="CDD" id="cd03794">
    <property type="entry name" value="GT4_WbuB-like"/>
    <property type="match status" value="1"/>
</dbReference>
<dbReference type="PANTHER" id="PTHR12526">
    <property type="entry name" value="GLYCOSYLTRANSFERASE"/>
    <property type="match status" value="1"/>
</dbReference>
<dbReference type="Gene3D" id="3.40.50.2000">
    <property type="entry name" value="Glycogen Phosphorylase B"/>
    <property type="match status" value="2"/>
</dbReference>
<keyword evidence="3" id="KW-1185">Reference proteome</keyword>
<dbReference type="STRING" id="370438.PTH_1109"/>
<name>A5D389_PELTS</name>
<dbReference type="Pfam" id="PF13692">
    <property type="entry name" value="Glyco_trans_1_4"/>
    <property type="match status" value="1"/>
</dbReference>
<gene>
    <name evidence="2" type="primary">RfaG</name>
    <name evidence="2" type="ordered locus">PTH_1109</name>
</gene>
<dbReference type="HOGENOM" id="CLU_009583_11_2_9"/>
<dbReference type="KEGG" id="pth:PTH_1109"/>
<keyword evidence="2" id="KW-0808">Transferase</keyword>
<dbReference type="eggNOG" id="COG0438">
    <property type="taxonomic scope" value="Bacteria"/>
</dbReference>
<dbReference type="CAZy" id="GT4">
    <property type="family name" value="Glycosyltransferase Family 4"/>
</dbReference>
<evidence type="ECO:0000313" key="2">
    <source>
        <dbReference type="EMBL" id="BAF59290.1"/>
    </source>
</evidence>
<organism evidence="2 3">
    <name type="scientific">Pelotomaculum thermopropionicum (strain DSM 13744 / JCM 10971 / SI)</name>
    <dbReference type="NCBI Taxonomy" id="370438"/>
    <lineage>
        <taxon>Bacteria</taxon>
        <taxon>Bacillati</taxon>
        <taxon>Bacillota</taxon>
        <taxon>Clostridia</taxon>
        <taxon>Eubacteriales</taxon>
        <taxon>Desulfotomaculaceae</taxon>
        <taxon>Pelotomaculum</taxon>
    </lineage>
</organism>
<dbReference type="SUPFAM" id="SSF53756">
    <property type="entry name" value="UDP-Glycosyltransferase/glycogen phosphorylase"/>
    <property type="match status" value="1"/>
</dbReference>
<proteinExistence type="predicted"/>
<dbReference type="Pfam" id="PF13579">
    <property type="entry name" value="Glyco_trans_4_4"/>
    <property type="match status" value="1"/>
</dbReference>